<feature type="domain" description="ABC transporter" evidence="9">
    <location>
        <begin position="255"/>
        <end position="496"/>
    </location>
</feature>
<dbReference type="InterPro" id="IPR003439">
    <property type="entry name" value="ABC_transporter-like_ATP-bd"/>
</dbReference>
<dbReference type="SMART" id="SM00382">
    <property type="entry name" value="AAA"/>
    <property type="match status" value="2"/>
</dbReference>
<evidence type="ECO:0000256" key="2">
    <source>
        <dbReference type="ARBA" id="ARBA00022475"/>
    </source>
</evidence>
<dbReference type="SUPFAM" id="SSF52540">
    <property type="entry name" value="P-loop containing nucleoside triphosphate hydrolases"/>
    <property type="match status" value="2"/>
</dbReference>
<keyword evidence="7" id="KW-1278">Translocase</keyword>
<keyword evidence="4" id="KW-0677">Repeat</keyword>
<dbReference type="InterPro" id="IPR050107">
    <property type="entry name" value="ABC_carbohydrate_import_ATPase"/>
</dbReference>
<sequence length="504" mass="56156">MNEPILTMTGMSMEFPGVKALQHVDFELYPGEVHALMGENGAGKSTLMKILSGVYQPTSGSIRMHGEPVMFGNPLDAQLKGVSIIHQEFNLFPNLSAAENIYLDRPEMVGRFGQIKWSRMYEEAGKLIRSIGGDLDVRKEVQHLGVHSQQVIEIAKALSFKAEVLIMDEPSAALPENEVMKMFEVIRRLKEQRVCIVYVSHRMKEIFEIADKVTVLRDGKKVSTRRIDEVSENDLIRMMVGKEVGHLYPERSTVTDSATVLRVSDLSLDAKHSVSFDLKKGEILGLFGLVGSGTHTVAERLFGLRRGTGIIEINGQSITIRSPIEAKARKLAYVPPDRHRQGLIKPMSIRSNLSMTILPRLSSRFLIDSAGEKEISGSYMDKLKIKAPHDDQVVELLSGGNQQKVVLGKWLASEPELLILEEPTRGVDVGAKAEIYAIMSQLAQRGLSIILISSEMPEVIGMSDRILVMHKGEFVHEFDRGEATQESLLYRASHPRVHEKAESI</sequence>
<evidence type="ECO:0000256" key="5">
    <source>
        <dbReference type="ARBA" id="ARBA00022741"/>
    </source>
</evidence>
<dbReference type="EMBL" id="JBBPCC010000010">
    <property type="protein sequence ID" value="MEK8129548.1"/>
    <property type="molecule type" value="Genomic_DNA"/>
</dbReference>
<evidence type="ECO:0000256" key="3">
    <source>
        <dbReference type="ARBA" id="ARBA00022597"/>
    </source>
</evidence>
<dbReference type="InterPro" id="IPR003593">
    <property type="entry name" value="AAA+_ATPase"/>
</dbReference>
<gene>
    <name evidence="10" type="ORF">WMW72_16705</name>
</gene>
<feature type="domain" description="ABC transporter" evidence="9">
    <location>
        <begin position="6"/>
        <end position="243"/>
    </location>
</feature>
<protein>
    <submittedName>
        <fullName evidence="10">Sugar ABC transporter ATP-binding protein</fullName>
    </submittedName>
</protein>
<dbReference type="GO" id="GO:0005524">
    <property type="term" value="F:ATP binding"/>
    <property type="evidence" value="ECO:0007669"/>
    <property type="project" value="UniProtKB-KW"/>
</dbReference>
<keyword evidence="2" id="KW-1003">Cell membrane</keyword>
<dbReference type="CDD" id="cd03216">
    <property type="entry name" value="ABC_Carb_Monos_I"/>
    <property type="match status" value="1"/>
</dbReference>
<keyword evidence="8" id="KW-0472">Membrane</keyword>
<accession>A0ABU9DL10</accession>
<dbReference type="Proteomes" id="UP001469365">
    <property type="component" value="Unassembled WGS sequence"/>
</dbReference>
<keyword evidence="3" id="KW-0762">Sugar transport</keyword>
<organism evidence="10 11">
    <name type="scientific">Paenibacillus filicis</name>
    <dbReference type="NCBI Taxonomy" id="669464"/>
    <lineage>
        <taxon>Bacteria</taxon>
        <taxon>Bacillati</taxon>
        <taxon>Bacillota</taxon>
        <taxon>Bacilli</taxon>
        <taxon>Bacillales</taxon>
        <taxon>Paenibacillaceae</taxon>
        <taxon>Paenibacillus</taxon>
    </lineage>
</organism>
<dbReference type="Gene3D" id="3.40.50.300">
    <property type="entry name" value="P-loop containing nucleotide triphosphate hydrolases"/>
    <property type="match status" value="2"/>
</dbReference>
<dbReference type="PANTHER" id="PTHR43790:SF3">
    <property type="entry name" value="D-ALLOSE IMPORT ATP-BINDING PROTEIN ALSA-RELATED"/>
    <property type="match status" value="1"/>
</dbReference>
<proteinExistence type="predicted"/>
<dbReference type="PROSITE" id="PS00211">
    <property type="entry name" value="ABC_TRANSPORTER_1"/>
    <property type="match status" value="1"/>
</dbReference>
<comment type="caution">
    <text evidence="10">The sequence shown here is derived from an EMBL/GenBank/DDBJ whole genome shotgun (WGS) entry which is preliminary data.</text>
</comment>
<keyword evidence="1" id="KW-0813">Transport</keyword>
<keyword evidence="11" id="KW-1185">Reference proteome</keyword>
<dbReference type="CDD" id="cd03215">
    <property type="entry name" value="ABC_Carb_Monos_II"/>
    <property type="match status" value="1"/>
</dbReference>
<keyword evidence="6 10" id="KW-0067">ATP-binding</keyword>
<evidence type="ECO:0000256" key="1">
    <source>
        <dbReference type="ARBA" id="ARBA00022448"/>
    </source>
</evidence>
<dbReference type="Pfam" id="PF00005">
    <property type="entry name" value="ABC_tran"/>
    <property type="match status" value="2"/>
</dbReference>
<name>A0ABU9DL10_9BACL</name>
<evidence type="ECO:0000256" key="4">
    <source>
        <dbReference type="ARBA" id="ARBA00022737"/>
    </source>
</evidence>
<dbReference type="RefSeq" id="WP_341416656.1">
    <property type="nucleotide sequence ID" value="NZ_JBBPCC010000010.1"/>
</dbReference>
<evidence type="ECO:0000256" key="6">
    <source>
        <dbReference type="ARBA" id="ARBA00022840"/>
    </source>
</evidence>
<evidence type="ECO:0000313" key="11">
    <source>
        <dbReference type="Proteomes" id="UP001469365"/>
    </source>
</evidence>
<dbReference type="InterPro" id="IPR027417">
    <property type="entry name" value="P-loop_NTPase"/>
</dbReference>
<evidence type="ECO:0000256" key="8">
    <source>
        <dbReference type="ARBA" id="ARBA00023136"/>
    </source>
</evidence>
<keyword evidence="5" id="KW-0547">Nucleotide-binding</keyword>
<evidence type="ECO:0000256" key="7">
    <source>
        <dbReference type="ARBA" id="ARBA00022967"/>
    </source>
</evidence>
<dbReference type="PANTHER" id="PTHR43790">
    <property type="entry name" value="CARBOHYDRATE TRANSPORT ATP-BINDING PROTEIN MG119-RELATED"/>
    <property type="match status" value="1"/>
</dbReference>
<reference evidence="10 11" key="1">
    <citation type="submission" date="2024-04" db="EMBL/GenBank/DDBJ databases">
        <title>draft genome sequnece of Paenibacillus filicis.</title>
        <authorList>
            <person name="Kim D.-U."/>
        </authorList>
    </citation>
    <scope>NUCLEOTIDE SEQUENCE [LARGE SCALE GENOMIC DNA]</scope>
    <source>
        <strain evidence="10 11">KACC14197</strain>
    </source>
</reference>
<dbReference type="PROSITE" id="PS50893">
    <property type="entry name" value="ABC_TRANSPORTER_2"/>
    <property type="match status" value="2"/>
</dbReference>
<dbReference type="InterPro" id="IPR017871">
    <property type="entry name" value="ABC_transporter-like_CS"/>
</dbReference>
<evidence type="ECO:0000313" key="10">
    <source>
        <dbReference type="EMBL" id="MEK8129548.1"/>
    </source>
</evidence>
<evidence type="ECO:0000259" key="9">
    <source>
        <dbReference type="PROSITE" id="PS50893"/>
    </source>
</evidence>